<dbReference type="InterPro" id="IPR003441">
    <property type="entry name" value="NAC-dom"/>
</dbReference>
<dbReference type="PROSITE" id="PS51005">
    <property type="entry name" value="NAC"/>
    <property type="match status" value="1"/>
</dbReference>
<dbReference type="Gene3D" id="2.170.150.80">
    <property type="entry name" value="NAC domain"/>
    <property type="match status" value="1"/>
</dbReference>
<keyword evidence="4" id="KW-0539">Nucleus</keyword>
<feature type="region of interest" description="Disordered" evidence="5">
    <location>
        <begin position="182"/>
        <end position="265"/>
    </location>
</feature>
<keyword evidence="1" id="KW-0805">Transcription regulation</keyword>
<evidence type="ECO:0000256" key="1">
    <source>
        <dbReference type="ARBA" id="ARBA00023015"/>
    </source>
</evidence>
<dbReference type="GO" id="GO:0003677">
    <property type="term" value="F:DNA binding"/>
    <property type="evidence" value="ECO:0007669"/>
    <property type="project" value="UniProtKB-KW"/>
</dbReference>
<protein>
    <recommendedName>
        <fullName evidence="6">NAC domain-containing protein</fullName>
    </recommendedName>
</protein>
<dbReference type="SUPFAM" id="SSF101941">
    <property type="entry name" value="NAC domain"/>
    <property type="match status" value="1"/>
</dbReference>
<proteinExistence type="predicted"/>
<evidence type="ECO:0000259" key="6">
    <source>
        <dbReference type="PROSITE" id="PS51005"/>
    </source>
</evidence>
<dbReference type="EMBL" id="CP144748">
    <property type="protein sequence ID" value="WVZ69286.1"/>
    <property type="molecule type" value="Genomic_DNA"/>
</dbReference>
<evidence type="ECO:0000313" key="8">
    <source>
        <dbReference type="Proteomes" id="UP001341281"/>
    </source>
</evidence>
<name>A0AAQ3T9Y0_PASNO</name>
<organism evidence="7 8">
    <name type="scientific">Paspalum notatum var. saurae</name>
    <dbReference type="NCBI Taxonomy" id="547442"/>
    <lineage>
        <taxon>Eukaryota</taxon>
        <taxon>Viridiplantae</taxon>
        <taxon>Streptophyta</taxon>
        <taxon>Embryophyta</taxon>
        <taxon>Tracheophyta</taxon>
        <taxon>Spermatophyta</taxon>
        <taxon>Magnoliopsida</taxon>
        <taxon>Liliopsida</taxon>
        <taxon>Poales</taxon>
        <taxon>Poaceae</taxon>
        <taxon>PACMAD clade</taxon>
        <taxon>Panicoideae</taxon>
        <taxon>Andropogonodae</taxon>
        <taxon>Paspaleae</taxon>
        <taxon>Paspalinae</taxon>
        <taxon>Paspalum</taxon>
    </lineage>
</organism>
<evidence type="ECO:0000256" key="2">
    <source>
        <dbReference type="ARBA" id="ARBA00023125"/>
    </source>
</evidence>
<keyword evidence="3" id="KW-0804">Transcription</keyword>
<evidence type="ECO:0000256" key="4">
    <source>
        <dbReference type="ARBA" id="ARBA00023242"/>
    </source>
</evidence>
<reference evidence="7 8" key="1">
    <citation type="submission" date="2024-02" db="EMBL/GenBank/DDBJ databases">
        <title>High-quality chromosome-scale genome assembly of Pensacola bahiagrass (Paspalum notatum Flugge var. saurae).</title>
        <authorList>
            <person name="Vega J.M."/>
            <person name="Podio M."/>
            <person name="Orjuela J."/>
            <person name="Siena L.A."/>
            <person name="Pessino S.C."/>
            <person name="Combes M.C."/>
            <person name="Mariac C."/>
            <person name="Albertini E."/>
            <person name="Pupilli F."/>
            <person name="Ortiz J.P.A."/>
            <person name="Leblanc O."/>
        </authorList>
    </citation>
    <scope>NUCLEOTIDE SEQUENCE [LARGE SCALE GENOMIC DNA]</scope>
    <source>
        <strain evidence="7">R1</strain>
        <tissue evidence="7">Leaf</tissue>
    </source>
</reference>
<dbReference type="GO" id="GO:0006355">
    <property type="term" value="P:regulation of DNA-templated transcription"/>
    <property type="evidence" value="ECO:0007669"/>
    <property type="project" value="InterPro"/>
</dbReference>
<gene>
    <name evidence="7" type="ORF">U9M48_018097</name>
</gene>
<evidence type="ECO:0000256" key="5">
    <source>
        <dbReference type="SAM" id="MobiDB-lite"/>
    </source>
</evidence>
<keyword evidence="8" id="KW-1185">Reference proteome</keyword>
<evidence type="ECO:0000313" key="7">
    <source>
        <dbReference type="EMBL" id="WVZ69286.1"/>
    </source>
</evidence>
<accession>A0AAQ3T9Y0</accession>
<dbReference type="Pfam" id="PF02365">
    <property type="entry name" value="NAM"/>
    <property type="match status" value="1"/>
</dbReference>
<keyword evidence="2" id="KW-0238">DNA-binding</keyword>
<feature type="domain" description="NAC" evidence="6">
    <location>
        <begin position="13"/>
        <end position="166"/>
    </location>
</feature>
<sequence length="310" mass="33327">MVCTRRKTTAPPRLPDLACHPSEEELITSFLRPRVVSGDRTACTFIHDADIYAATPTELTGGFDPAVASNGDRAWYFFSAVRAKTRDGQRKARTVDTGEGCWHSEAGAKPVVGDNGRRLGQRQSFSFVTKLDGRRVRSGWLMVELSLGDADGDVGGGMALCKIYFSPRARVDGGSTAAAAAAASSSAGRSNNKRKAAADDDKSPAASAARQRGVSGGRRPGNEAAGEPHDDDVATADAEGRRGGHAGESSAADGGPGALWTDDDSSFSRWMRDRDRWAKEYNIVDRPDAEIQKDYGIDLYLRLLDHKYDD</sequence>
<evidence type="ECO:0000256" key="3">
    <source>
        <dbReference type="ARBA" id="ARBA00023163"/>
    </source>
</evidence>
<dbReference type="AlphaFoldDB" id="A0AAQ3T9Y0"/>
<dbReference type="InterPro" id="IPR036093">
    <property type="entry name" value="NAC_dom_sf"/>
</dbReference>
<dbReference type="PANTHER" id="PTHR31719:SF243">
    <property type="entry name" value="NAC DOMAIN-CONTAINING PROTEIN"/>
    <property type="match status" value="1"/>
</dbReference>
<dbReference type="Proteomes" id="UP001341281">
    <property type="component" value="Chromosome 04"/>
</dbReference>
<dbReference type="PANTHER" id="PTHR31719">
    <property type="entry name" value="NAC TRANSCRIPTION FACTOR 56"/>
    <property type="match status" value="1"/>
</dbReference>
<feature type="compositionally biased region" description="Basic and acidic residues" evidence="5">
    <location>
        <begin position="226"/>
        <end position="242"/>
    </location>
</feature>